<dbReference type="AlphaFoldDB" id="A0A1W1I8V2"/>
<dbReference type="OrthoDB" id="7591823at2"/>
<accession>A0A1W1I8V2</accession>
<keyword evidence="3" id="KW-1185">Reference proteome</keyword>
<protein>
    <submittedName>
        <fullName evidence="2">Uncharacterized protein</fullName>
    </submittedName>
</protein>
<proteinExistence type="predicted"/>
<name>A0A1W1I8V2_9BACT</name>
<dbReference type="RefSeq" id="WP_080887490.1">
    <property type="nucleotide sequence ID" value="NZ_LT828648.1"/>
</dbReference>
<dbReference type="InterPro" id="IPR020080">
    <property type="entry name" value="OM_adhesin/peptidase_omptin"/>
</dbReference>
<dbReference type="EMBL" id="LT828648">
    <property type="protein sequence ID" value="SLM49223.1"/>
    <property type="molecule type" value="Genomic_DNA"/>
</dbReference>
<sequence length="329" mass="35982">MKLSFPAGRMVLATALTCVSLISPVLAQEPEDEARRPPTEITIGTWISVGETKWAHNASSVPGLGNPTSKLDYKDVGTNVIDVAGKFWFSPKVFTKLNVGFANIGGGRLTDDDYGAGQQLFSSTQSNINGNNMWYVNADLGGRVTEFAHHRGYFDVFGGYQYWHTEYEAVGVAQISCNPAAIPGLTCLPPGTSTNQGQTVITNTTSWHSLRIGATSEYRITRRISIHGTAVFIPASYLDNKDQHHLRPDLQQNPSFAMTGYGIGADADVGLRFQFMKNFAAEVGYRVFWNQLISGNLTVYPVNDSSQSFPLTQFQSLRHGLTAGLTLLF</sequence>
<dbReference type="Proteomes" id="UP000192042">
    <property type="component" value="Chromosome I"/>
</dbReference>
<feature type="signal peptide" evidence="1">
    <location>
        <begin position="1"/>
        <end position="27"/>
    </location>
</feature>
<evidence type="ECO:0000313" key="3">
    <source>
        <dbReference type="Proteomes" id="UP000192042"/>
    </source>
</evidence>
<gene>
    <name evidence="2" type="ORF">NSJP_3056</name>
</gene>
<dbReference type="InterPro" id="IPR053724">
    <property type="entry name" value="OMP_A26_sf"/>
</dbReference>
<reference evidence="2 3" key="1">
    <citation type="submission" date="2017-03" db="EMBL/GenBank/DDBJ databases">
        <authorList>
            <person name="Afonso C.L."/>
            <person name="Miller P.J."/>
            <person name="Scott M.A."/>
            <person name="Spackman E."/>
            <person name="Goraichik I."/>
            <person name="Dimitrov K.M."/>
            <person name="Suarez D.L."/>
            <person name="Swayne D.E."/>
        </authorList>
    </citation>
    <scope>NUCLEOTIDE SEQUENCE [LARGE SCALE GENOMIC DNA]</scope>
    <source>
        <strain evidence="2">Genome sequencing of Nitrospira japonica strain NJ11</strain>
    </source>
</reference>
<evidence type="ECO:0000256" key="1">
    <source>
        <dbReference type="SAM" id="SignalP"/>
    </source>
</evidence>
<dbReference type="Gene3D" id="2.40.128.90">
    <property type="entry name" value="OMPT-like"/>
    <property type="match status" value="1"/>
</dbReference>
<dbReference type="SUPFAM" id="SSF69917">
    <property type="entry name" value="OMPT-like"/>
    <property type="match status" value="1"/>
</dbReference>
<dbReference type="KEGG" id="nja:NSJP_3056"/>
<organism evidence="2 3">
    <name type="scientific">Nitrospira japonica</name>
    <dbReference type="NCBI Taxonomy" id="1325564"/>
    <lineage>
        <taxon>Bacteria</taxon>
        <taxon>Pseudomonadati</taxon>
        <taxon>Nitrospirota</taxon>
        <taxon>Nitrospiria</taxon>
        <taxon>Nitrospirales</taxon>
        <taxon>Nitrospiraceae</taxon>
        <taxon>Nitrospira</taxon>
    </lineage>
</organism>
<feature type="chain" id="PRO_5012348148" evidence="1">
    <location>
        <begin position="28"/>
        <end position="329"/>
    </location>
</feature>
<evidence type="ECO:0000313" key="2">
    <source>
        <dbReference type="EMBL" id="SLM49223.1"/>
    </source>
</evidence>
<keyword evidence="1" id="KW-0732">Signal</keyword>
<dbReference type="STRING" id="1325564.NSJP_3056"/>
<dbReference type="GO" id="GO:0004190">
    <property type="term" value="F:aspartic-type endopeptidase activity"/>
    <property type="evidence" value="ECO:0007669"/>
    <property type="project" value="InterPro"/>
</dbReference>